<accession>A0A0F9RAC0</accession>
<reference evidence="2" key="1">
    <citation type="journal article" date="2015" name="Nature">
        <title>Complex archaea that bridge the gap between prokaryotes and eukaryotes.</title>
        <authorList>
            <person name="Spang A."/>
            <person name="Saw J.H."/>
            <person name="Jorgensen S.L."/>
            <person name="Zaremba-Niedzwiedzka K."/>
            <person name="Martijn J."/>
            <person name="Lind A.E."/>
            <person name="van Eijk R."/>
            <person name="Schleper C."/>
            <person name="Guy L."/>
            <person name="Ettema T.J."/>
        </authorList>
    </citation>
    <scope>NUCLEOTIDE SEQUENCE</scope>
</reference>
<protein>
    <submittedName>
        <fullName evidence="2">Uncharacterized protein</fullName>
    </submittedName>
</protein>
<dbReference type="AlphaFoldDB" id="A0A0F9RAC0"/>
<evidence type="ECO:0000313" key="2">
    <source>
        <dbReference type="EMBL" id="KKN22196.1"/>
    </source>
</evidence>
<comment type="caution">
    <text evidence="2">The sequence shown here is derived from an EMBL/GenBank/DDBJ whole genome shotgun (WGS) entry which is preliminary data.</text>
</comment>
<organism evidence="2">
    <name type="scientific">marine sediment metagenome</name>
    <dbReference type="NCBI Taxonomy" id="412755"/>
    <lineage>
        <taxon>unclassified sequences</taxon>
        <taxon>metagenomes</taxon>
        <taxon>ecological metagenomes</taxon>
    </lineage>
</organism>
<dbReference type="EMBL" id="LAZR01003084">
    <property type="protein sequence ID" value="KKN22196.1"/>
    <property type="molecule type" value="Genomic_DNA"/>
</dbReference>
<proteinExistence type="predicted"/>
<name>A0A0F9RAC0_9ZZZZ</name>
<gene>
    <name evidence="2" type="ORF">LCGC14_0917700</name>
</gene>
<evidence type="ECO:0000256" key="1">
    <source>
        <dbReference type="SAM" id="MobiDB-lite"/>
    </source>
</evidence>
<feature type="region of interest" description="Disordered" evidence="1">
    <location>
        <begin position="44"/>
        <end position="63"/>
    </location>
</feature>
<feature type="compositionally biased region" description="Basic and acidic residues" evidence="1">
    <location>
        <begin position="48"/>
        <end position="59"/>
    </location>
</feature>
<sequence length="136" mass="15344">MSRNGNGKGKSTWGNFPKLLLDPSGGRMAEKPVLPGWHGMPFRGPVPHLKEDDPEHRQPQEGSQLHVDVLDLSKPAQLARYAEIGQMVVNGFAIISYEDREYDKVVKNWRVLIRWFELFAYVPDAVAGGAMYGRPR</sequence>